<proteinExistence type="predicted"/>
<dbReference type="GeneID" id="17292892"/>
<reference evidence="1 3" key="1">
    <citation type="journal article" date="2012" name="Nature">
        <title>Algal genomes reveal evolutionary mosaicism and the fate of nucleomorphs.</title>
        <authorList>
            <consortium name="DOE Joint Genome Institute"/>
            <person name="Curtis B.A."/>
            <person name="Tanifuji G."/>
            <person name="Burki F."/>
            <person name="Gruber A."/>
            <person name="Irimia M."/>
            <person name="Maruyama S."/>
            <person name="Arias M.C."/>
            <person name="Ball S.G."/>
            <person name="Gile G.H."/>
            <person name="Hirakawa Y."/>
            <person name="Hopkins J.F."/>
            <person name="Kuo A."/>
            <person name="Rensing S.A."/>
            <person name="Schmutz J."/>
            <person name="Symeonidi A."/>
            <person name="Elias M."/>
            <person name="Eveleigh R.J."/>
            <person name="Herman E.K."/>
            <person name="Klute M.J."/>
            <person name="Nakayama T."/>
            <person name="Obornik M."/>
            <person name="Reyes-Prieto A."/>
            <person name="Armbrust E.V."/>
            <person name="Aves S.J."/>
            <person name="Beiko R.G."/>
            <person name="Coutinho P."/>
            <person name="Dacks J.B."/>
            <person name="Durnford D.G."/>
            <person name="Fast N.M."/>
            <person name="Green B.R."/>
            <person name="Grisdale C.J."/>
            <person name="Hempel F."/>
            <person name="Henrissat B."/>
            <person name="Hoppner M.P."/>
            <person name="Ishida K."/>
            <person name="Kim E."/>
            <person name="Koreny L."/>
            <person name="Kroth P.G."/>
            <person name="Liu Y."/>
            <person name="Malik S.B."/>
            <person name="Maier U.G."/>
            <person name="McRose D."/>
            <person name="Mock T."/>
            <person name="Neilson J.A."/>
            <person name="Onodera N.T."/>
            <person name="Poole A.M."/>
            <person name="Pritham E.J."/>
            <person name="Richards T.A."/>
            <person name="Rocap G."/>
            <person name="Roy S.W."/>
            <person name="Sarai C."/>
            <person name="Schaack S."/>
            <person name="Shirato S."/>
            <person name="Slamovits C.H."/>
            <person name="Spencer D.F."/>
            <person name="Suzuki S."/>
            <person name="Worden A.Z."/>
            <person name="Zauner S."/>
            <person name="Barry K."/>
            <person name="Bell C."/>
            <person name="Bharti A.K."/>
            <person name="Crow J.A."/>
            <person name="Grimwood J."/>
            <person name="Kramer R."/>
            <person name="Lindquist E."/>
            <person name="Lucas S."/>
            <person name="Salamov A."/>
            <person name="McFadden G.I."/>
            <person name="Lane C.E."/>
            <person name="Keeling P.J."/>
            <person name="Gray M.W."/>
            <person name="Grigoriev I.V."/>
            <person name="Archibald J.M."/>
        </authorList>
    </citation>
    <scope>NUCLEOTIDE SEQUENCE</scope>
    <source>
        <strain evidence="1 3">CCMP2712</strain>
    </source>
</reference>
<reference evidence="3" key="2">
    <citation type="submission" date="2012-11" db="EMBL/GenBank/DDBJ databases">
        <authorList>
            <person name="Kuo A."/>
            <person name="Curtis B.A."/>
            <person name="Tanifuji G."/>
            <person name="Burki F."/>
            <person name="Gruber A."/>
            <person name="Irimia M."/>
            <person name="Maruyama S."/>
            <person name="Arias M.C."/>
            <person name="Ball S.G."/>
            <person name="Gile G.H."/>
            <person name="Hirakawa Y."/>
            <person name="Hopkins J.F."/>
            <person name="Rensing S.A."/>
            <person name="Schmutz J."/>
            <person name="Symeonidi A."/>
            <person name="Elias M."/>
            <person name="Eveleigh R.J."/>
            <person name="Herman E.K."/>
            <person name="Klute M.J."/>
            <person name="Nakayama T."/>
            <person name="Obornik M."/>
            <person name="Reyes-Prieto A."/>
            <person name="Armbrust E.V."/>
            <person name="Aves S.J."/>
            <person name="Beiko R.G."/>
            <person name="Coutinho P."/>
            <person name="Dacks J.B."/>
            <person name="Durnford D.G."/>
            <person name="Fast N.M."/>
            <person name="Green B.R."/>
            <person name="Grisdale C."/>
            <person name="Hempe F."/>
            <person name="Henrissat B."/>
            <person name="Hoppner M.P."/>
            <person name="Ishida K.-I."/>
            <person name="Kim E."/>
            <person name="Koreny L."/>
            <person name="Kroth P.G."/>
            <person name="Liu Y."/>
            <person name="Malik S.-B."/>
            <person name="Maier U.G."/>
            <person name="McRose D."/>
            <person name="Mock T."/>
            <person name="Neilson J.A."/>
            <person name="Onodera N.T."/>
            <person name="Poole A.M."/>
            <person name="Pritham E.J."/>
            <person name="Richards T.A."/>
            <person name="Rocap G."/>
            <person name="Roy S.W."/>
            <person name="Sarai C."/>
            <person name="Schaack S."/>
            <person name="Shirato S."/>
            <person name="Slamovits C.H."/>
            <person name="Spencer D.F."/>
            <person name="Suzuki S."/>
            <person name="Worden A.Z."/>
            <person name="Zauner S."/>
            <person name="Barry K."/>
            <person name="Bell C."/>
            <person name="Bharti A.K."/>
            <person name="Crow J.A."/>
            <person name="Grimwood J."/>
            <person name="Kramer R."/>
            <person name="Lindquist E."/>
            <person name="Lucas S."/>
            <person name="Salamov A."/>
            <person name="McFadden G.I."/>
            <person name="Lane C.E."/>
            <person name="Keeling P.J."/>
            <person name="Gray M.W."/>
            <person name="Grigoriev I.V."/>
            <person name="Archibald J.M."/>
        </authorList>
    </citation>
    <scope>NUCLEOTIDE SEQUENCE</scope>
    <source>
        <strain evidence="3">CCMP2712</strain>
    </source>
</reference>
<reference evidence="2" key="3">
    <citation type="submission" date="2015-06" db="UniProtKB">
        <authorList>
            <consortium name="EnsemblProtists"/>
        </authorList>
    </citation>
    <scope>IDENTIFICATION</scope>
</reference>
<dbReference type="PaxDb" id="55529-EKX36149"/>
<gene>
    <name evidence="1" type="ORF">GUITHDRAFT_145966</name>
</gene>
<dbReference type="Proteomes" id="UP000011087">
    <property type="component" value="Unassembled WGS sequence"/>
</dbReference>
<name>L1IJP2_GUITC</name>
<dbReference type="RefSeq" id="XP_005823129.1">
    <property type="nucleotide sequence ID" value="XM_005823072.1"/>
</dbReference>
<dbReference type="AlphaFoldDB" id="L1IJP2"/>
<accession>L1IJP2</accession>
<organism evidence="1">
    <name type="scientific">Guillardia theta (strain CCMP2712)</name>
    <name type="common">Cryptophyte</name>
    <dbReference type="NCBI Taxonomy" id="905079"/>
    <lineage>
        <taxon>Eukaryota</taxon>
        <taxon>Cryptophyceae</taxon>
        <taxon>Pyrenomonadales</taxon>
        <taxon>Geminigeraceae</taxon>
        <taxon>Guillardia</taxon>
    </lineage>
</organism>
<sequence length="292" mass="33115">MSSSILPIDGMLSGIKADDRAVIENVLAVMQGLSRDLCFVDYEVRTAKDGFVILAKTASPMVGLTDLQLIRDANPVRVQNVGVAPVEGKRISVHVKVLQSTAPVTMTEVDVIRGDSYVEVGAMPTIHDLIALYTGKSTNSLSHDLMVQTTGGMYKFRDQLEKNNMLYLYIEVYEKLQMTSSAFVHTRCLQFQQKEFDHVKETSDRYFSGLNTIVYKVRDKLKSKNQPNQADKTTEHHRKLLHEFQDELKKQIDFAKYYCGTEKLHNHMRVFFLPQDAAMSNLELLAEVASRF</sequence>
<dbReference type="HOGENOM" id="CLU_954553_0_0_1"/>
<dbReference type="EnsemblProtists" id="EKX36149">
    <property type="protein sequence ID" value="EKX36149"/>
    <property type="gene ID" value="GUITHDRAFT_145966"/>
</dbReference>
<dbReference type="KEGG" id="gtt:GUITHDRAFT_145966"/>
<evidence type="ECO:0000313" key="3">
    <source>
        <dbReference type="Proteomes" id="UP000011087"/>
    </source>
</evidence>
<keyword evidence="3" id="KW-1185">Reference proteome</keyword>
<dbReference type="EMBL" id="JH993078">
    <property type="protein sequence ID" value="EKX36149.1"/>
    <property type="molecule type" value="Genomic_DNA"/>
</dbReference>
<evidence type="ECO:0000313" key="2">
    <source>
        <dbReference type="EnsemblProtists" id="EKX36149"/>
    </source>
</evidence>
<evidence type="ECO:0000313" key="1">
    <source>
        <dbReference type="EMBL" id="EKX36149.1"/>
    </source>
</evidence>
<protein>
    <submittedName>
        <fullName evidence="1 2">Uncharacterized protein</fullName>
    </submittedName>
</protein>